<dbReference type="AlphaFoldDB" id="A0A8J5KLG5"/>
<comment type="similarity">
    <text evidence="1">Belongs to the mTERF family.</text>
</comment>
<organism evidence="5 6">
    <name type="scientific">Zingiber officinale</name>
    <name type="common">Ginger</name>
    <name type="synonym">Amomum zingiber</name>
    <dbReference type="NCBI Taxonomy" id="94328"/>
    <lineage>
        <taxon>Eukaryota</taxon>
        <taxon>Viridiplantae</taxon>
        <taxon>Streptophyta</taxon>
        <taxon>Embryophyta</taxon>
        <taxon>Tracheophyta</taxon>
        <taxon>Spermatophyta</taxon>
        <taxon>Magnoliopsida</taxon>
        <taxon>Liliopsida</taxon>
        <taxon>Zingiberales</taxon>
        <taxon>Zingiberaceae</taxon>
        <taxon>Zingiber</taxon>
    </lineage>
</organism>
<dbReference type="Proteomes" id="UP000734854">
    <property type="component" value="Unassembled WGS sequence"/>
</dbReference>
<proteinExistence type="inferred from homology"/>
<feature type="region of interest" description="Disordered" evidence="4">
    <location>
        <begin position="1"/>
        <end position="51"/>
    </location>
</feature>
<gene>
    <name evidence="5" type="ORF">ZIOFF_060984</name>
</gene>
<dbReference type="PANTHER" id="PTHR13068:SF242">
    <property type="entry name" value="OS04G0637500 PROTEIN"/>
    <property type="match status" value="1"/>
</dbReference>
<evidence type="ECO:0000256" key="1">
    <source>
        <dbReference type="ARBA" id="ARBA00007692"/>
    </source>
</evidence>
<evidence type="ECO:0000313" key="5">
    <source>
        <dbReference type="EMBL" id="KAG6484189.1"/>
    </source>
</evidence>
<dbReference type="InterPro" id="IPR003690">
    <property type="entry name" value="MTERF"/>
</dbReference>
<reference evidence="5 6" key="1">
    <citation type="submission" date="2020-08" db="EMBL/GenBank/DDBJ databases">
        <title>Plant Genome Project.</title>
        <authorList>
            <person name="Zhang R.-G."/>
        </authorList>
    </citation>
    <scope>NUCLEOTIDE SEQUENCE [LARGE SCALE GENOMIC DNA]</scope>
    <source>
        <tissue evidence="5">Rhizome</tissue>
    </source>
</reference>
<keyword evidence="2" id="KW-0805">Transcription regulation</keyword>
<protein>
    <recommendedName>
        <fullName evidence="7">Mitochondrial transcription termination factor family protein</fullName>
    </recommendedName>
</protein>
<dbReference type="Gene3D" id="1.25.70.10">
    <property type="entry name" value="Transcription termination factor 3, mitochondrial"/>
    <property type="match status" value="1"/>
</dbReference>
<dbReference type="GO" id="GO:0003676">
    <property type="term" value="F:nucleic acid binding"/>
    <property type="evidence" value="ECO:0007669"/>
    <property type="project" value="InterPro"/>
</dbReference>
<dbReference type="FunFam" id="1.25.70.10:FF:000001">
    <property type="entry name" value="Mitochondrial transcription termination factor-like"/>
    <property type="match status" value="1"/>
</dbReference>
<dbReference type="PANTHER" id="PTHR13068">
    <property type="entry name" value="CGI-12 PROTEIN-RELATED"/>
    <property type="match status" value="1"/>
</dbReference>
<dbReference type="Pfam" id="PF02536">
    <property type="entry name" value="mTERF"/>
    <property type="match status" value="1"/>
</dbReference>
<sequence length="532" mass="60192">MEGSEVRKNPSFSLAQRRRKAPMGVPLLRLRRDEGGRGGNPSFSLARRRRKGRKPLLQLGATKEEGTCGCSLLRPRREERGRRNLWSFLATVGVSLLRAHRNEGERTKEKLGRSYWRRPYLVTAGRTDGMLHSLVRRHALRPSFQLRLVFFSTGTFASSSGGTSSPDPHFMVDYLVNSCGFSADGASKVSKSLPPFPSTEKPDAVIRFLRSQGFDGANLRKTIAWSPTVLGCDVEASLAPKFKFLRDLGLSESDVIDVVMQHPIIMGHNLQNSLIPKLKVWESLFGSREVLLKNLRKRNWFLSNNIEKVRPNLNFLRDECGIPEARISLVFKRHPSFIVQNPDSLRALVDRVEGMGISRESGMFVWILDVLQGVSREKFENQVKLMNSFGWSNSDVIAAVKKFPHFLSLSTEVLQRKMEFLIKDVGMAPLDIAKQLVFLALSLEKRLIPRFHVMEILKSEGLWTSQDTLSTIFLSPGPKFMQKHDDVSSLSSVLQPDLAEKDLFQELISRAAKMSGFRSSILQPYRIEKDLL</sequence>
<name>A0A8J5KLG5_ZINOF</name>
<comment type="caution">
    <text evidence="5">The sequence shown here is derived from an EMBL/GenBank/DDBJ whole genome shotgun (WGS) entry which is preliminary data.</text>
</comment>
<dbReference type="SMART" id="SM00733">
    <property type="entry name" value="Mterf"/>
    <property type="match status" value="5"/>
</dbReference>
<evidence type="ECO:0000256" key="4">
    <source>
        <dbReference type="SAM" id="MobiDB-lite"/>
    </source>
</evidence>
<keyword evidence="2" id="KW-0806">Transcription termination</keyword>
<dbReference type="GO" id="GO:0006353">
    <property type="term" value="P:DNA-templated transcription termination"/>
    <property type="evidence" value="ECO:0007669"/>
    <property type="project" value="UniProtKB-KW"/>
</dbReference>
<evidence type="ECO:0000256" key="2">
    <source>
        <dbReference type="ARBA" id="ARBA00022472"/>
    </source>
</evidence>
<dbReference type="EMBL" id="JACMSC010000016">
    <property type="protein sequence ID" value="KAG6484189.1"/>
    <property type="molecule type" value="Genomic_DNA"/>
</dbReference>
<dbReference type="InterPro" id="IPR038538">
    <property type="entry name" value="MTERF_sf"/>
</dbReference>
<evidence type="ECO:0000313" key="6">
    <source>
        <dbReference type="Proteomes" id="UP000734854"/>
    </source>
</evidence>
<keyword evidence="3" id="KW-0809">Transit peptide</keyword>
<keyword evidence="6" id="KW-1185">Reference proteome</keyword>
<keyword evidence="2" id="KW-0804">Transcription</keyword>
<accession>A0A8J5KLG5</accession>
<evidence type="ECO:0000256" key="3">
    <source>
        <dbReference type="ARBA" id="ARBA00022946"/>
    </source>
</evidence>
<evidence type="ECO:0008006" key="7">
    <source>
        <dbReference type="Google" id="ProtNLM"/>
    </source>
</evidence>